<reference evidence="1 2" key="1">
    <citation type="submission" date="2022-09" db="EMBL/GenBank/DDBJ databases">
        <authorList>
            <person name="Han X.L."/>
            <person name="Wang Q."/>
            <person name="Lu T."/>
        </authorList>
    </citation>
    <scope>NUCLEOTIDE SEQUENCE [LARGE SCALE GENOMIC DNA]</scope>
    <source>
        <strain evidence="1 2">WQ 127069</strain>
    </source>
</reference>
<protein>
    <submittedName>
        <fullName evidence="1">DUF2935 domain-containing protein</fullName>
    </submittedName>
</protein>
<dbReference type="InterPro" id="IPR021328">
    <property type="entry name" value="CotB-like"/>
</dbReference>
<dbReference type="SUPFAM" id="SSF158430">
    <property type="entry name" value="Bacillus cereus metalloprotein-like"/>
    <property type="match status" value="1"/>
</dbReference>
<proteinExistence type="predicted"/>
<gene>
    <name evidence="1" type="ORF">OB236_39795</name>
</gene>
<accession>A0ABT2UUF9</accession>
<evidence type="ECO:0000313" key="1">
    <source>
        <dbReference type="EMBL" id="MCU6798290.1"/>
    </source>
</evidence>
<dbReference type="Gene3D" id="1.20.1260.120">
    <property type="entry name" value="Protein of unknown function DUF2935"/>
    <property type="match status" value="1"/>
</dbReference>
<dbReference type="Pfam" id="PF11155">
    <property type="entry name" value="DUF2935"/>
    <property type="match status" value="1"/>
</dbReference>
<sequence length="146" mass="16980">MQFDYGDKMPLRILDEGEFWKLQETEHTDVIRALVPDLEQPFVEALQAWEQALARTQAMFVRYIEWVGRMEHQVSSEVYKQIMELVLFGRRQSEQFIQLLNQLGTESTALKNNPTAITVLNHIRRESEYFIGIAQAVLSEVVVPTP</sequence>
<comment type="caution">
    <text evidence="1">The sequence shown here is derived from an EMBL/GenBank/DDBJ whole genome shotgun (WGS) entry which is preliminary data.</text>
</comment>
<organism evidence="1 2">
    <name type="scientific">Paenibacillus baimaensis</name>
    <dbReference type="NCBI Taxonomy" id="2982185"/>
    <lineage>
        <taxon>Bacteria</taxon>
        <taxon>Bacillati</taxon>
        <taxon>Bacillota</taxon>
        <taxon>Bacilli</taxon>
        <taxon>Bacillales</taxon>
        <taxon>Paenibacillaceae</taxon>
        <taxon>Paenibacillus</taxon>
    </lineage>
</organism>
<evidence type="ECO:0000313" key="2">
    <source>
        <dbReference type="Proteomes" id="UP001652445"/>
    </source>
</evidence>
<dbReference type="Proteomes" id="UP001652445">
    <property type="component" value="Unassembled WGS sequence"/>
</dbReference>
<name>A0ABT2UUF9_9BACL</name>
<dbReference type="EMBL" id="JAOQIO010000125">
    <property type="protein sequence ID" value="MCU6798290.1"/>
    <property type="molecule type" value="Genomic_DNA"/>
</dbReference>
<dbReference type="RefSeq" id="WP_262689023.1">
    <property type="nucleotide sequence ID" value="NZ_JAOQIO010000125.1"/>
</dbReference>
<keyword evidence="2" id="KW-1185">Reference proteome</keyword>